<organism evidence="2 3">
    <name type="scientific">Portunus trituberculatus</name>
    <name type="common">Swimming crab</name>
    <name type="synonym">Neptunus trituberculatus</name>
    <dbReference type="NCBI Taxonomy" id="210409"/>
    <lineage>
        <taxon>Eukaryota</taxon>
        <taxon>Metazoa</taxon>
        <taxon>Ecdysozoa</taxon>
        <taxon>Arthropoda</taxon>
        <taxon>Crustacea</taxon>
        <taxon>Multicrustacea</taxon>
        <taxon>Malacostraca</taxon>
        <taxon>Eumalacostraca</taxon>
        <taxon>Eucarida</taxon>
        <taxon>Decapoda</taxon>
        <taxon>Pleocyemata</taxon>
        <taxon>Brachyura</taxon>
        <taxon>Eubrachyura</taxon>
        <taxon>Portunoidea</taxon>
        <taxon>Portunidae</taxon>
        <taxon>Portuninae</taxon>
        <taxon>Portunus</taxon>
    </lineage>
</organism>
<sequence>MNKLLYPPDVLYDEREVTGAEALRLPPCRWNPDEPPSSLKEESGVPALKEARPIAELLAVLSRTFRKSRQAVAETDLDNGPRVGEGLGSLLGCSARLT</sequence>
<reference evidence="2 3" key="1">
    <citation type="submission" date="2019-05" db="EMBL/GenBank/DDBJ databases">
        <title>Another draft genome of Portunus trituberculatus and its Hox gene families provides insights of decapod evolution.</title>
        <authorList>
            <person name="Jeong J.-H."/>
            <person name="Song I."/>
            <person name="Kim S."/>
            <person name="Choi T."/>
            <person name="Kim D."/>
            <person name="Ryu S."/>
            <person name="Kim W."/>
        </authorList>
    </citation>
    <scope>NUCLEOTIDE SEQUENCE [LARGE SCALE GENOMIC DNA]</scope>
    <source>
        <tissue evidence="2">Muscle</tissue>
    </source>
</reference>
<proteinExistence type="predicted"/>
<protein>
    <submittedName>
        <fullName evidence="2">Uncharacterized protein</fullName>
    </submittedName>
</protein>
<gene>
    <name evidence="2" type="ORF">E2C01_001292</name>
</gene>
<accession>A0A5B7CHL1</accession>
<dbReference type="EMBL" id="VSRR010000041">
    <property type="protein sequence ID" value="MPC08698.1"/>
    <property type="molecule type" value="Genomic_DNA"/>
</dbReference>
<dbReference type="Proteomes" id="UP000324222">
    <property type="component" value="Unassembled WGS sequence"/>
</dbReference>
<evidence type="ECO:0000313" key="2">
    <source>
        <dbReference type="EMBL" id="MPC08698.1"/>
    </source>
</evidence>
<evidence type="ECO:0000256" key="1">
    <source>
        <dbReference type="SAM" id="MobiDB-lite"/>
    </source>
</evidence>
<comment type="caution">
    <text evidence="2">The sequence shown here is derived from an EMBL/GenBank/DDBJ whole genome shotgun (WGS) entry which is preliminary data.</text>
</comment>
<evidence type="ECO:0000313" key="3">
    <source>
        <dbReference type="Proteomes" id="UP000324222"/>
    </source>
</evidence>
<name>A0A5B7CHL1_PORTR</name>
<feature type="region of interest" description="Disordered" evidence="1">
    <location>
        <begin position="26"/>
        <end position="46"/>
    </location>
</feature>
<keyword evidence="3" id="KW-1185">Reference proteome</keyword>
<dbReference type="AlphaFoldDB" id="A0A5B7CHL1"/>